<dbReference type="AlphaFoldDB" id="A0A6G1X7S8"/>
<gene>
    <name evidence="2" type="ORF">GH754_11800</name>
</gene>
<reference evidence="2 3" key="1">
    <citation type="submission" date="2019-11" db="EMBL/GenBank/DDBJ databases">
        <authorList>
            <person name="Li J."/>
        </authorList>
    </citation>
    <scope>NUCLEOTIDE SEQUENCE [LARGE SCALE GENOMIC DNA]</scope>
    <source>
        <strain evidence="2 3">J4</strain>
    </source>
</reference>
<keyword evidence="3" id="KW-1185">Reference proteome</keyword>
<keyword evidence="1" id="KW-0812">Transmembrane</keyword>
<evidence type="ECO:0000313" key="2">
    <source>
        <dbReference type="EMBL" id="MRG86992.1"/>
    </source>
</evidence>
<feature type="transmembrane region" description="Helical" evidence="1">
    <location>
        <begin position="12"/>
        <end position="33"/>
    </location>
</feature>
<dbReference type="EMBL" id="WJNH01000007">
    <property type="protein sequence ID" value="MRG86992.1"/>
    <property type="molecule type" value="Genomic_DNA"/>
</dbReference>
<comment type="caution">
    <text evidence="2">The sequence shown here is derived from an EMBL/GenBank/DDBJ whole genome shotgun (WGS) entry which is preliminary data.</text>
</comment>
<accession>A0A6G1X7S8</accession>
<keyword evidence="1" id="KW-1133">Transmembrane helix</keyword>
<feature type="transmembrane region" description="Helical" evidence="1">
    <location>
        <begin position="45"/>
        <end position="63"/>
    </location>
</feature>
<keyword evidence="1" id="KW-0472">Membrane</keyword>
<evidence type="ECO:0000313" key="3">
    <source>
        <dbReference type="Proteomes" id="UP000480185"/>
    </source>
</evidence>
<evidence type="ECO:0000256" key="1">
    <source>
        <dbReference type="SAM" id="Phobius"/>
    </source>
</evidence>
<dbReference type="RefSeq" id="WP_153728885.1">
    <property type="nucleotide sequence ID" value="NZ_WJNH01000007.1"/>
</dbReference>
<protein>
    <submittedName>
        <fullName evidence="2">Uncharacterized protein</fullName>
    </submittedName>
</protein>
<organism evidence="2 3">
    <name type="scientific">Salinibacillus xinjiangensis</name>
    <dbReference type="NCBI Taxonomy" id="1229268"/>
    <lineage>
        <taxon>Bacteria</taxon>
        <taxon>Bacillati</taxon>
        <taxon>Bacillota</taxon>
        <taxon>Bacilli</taxon>
        <taxon>Bacillales</taxon>
        <taxon>Bacillaceae</taxon>
        <taxon>Salinibacillus</taxon>
    </lineage>
</organism>
<sequence length="64" mass="7295">METLQETLNGLALKLTVLGGIILFLVGITVVILRFIPLFSEIKRYIIGLSTLLGMYIWAQIYFY</sequence>
<dbReference type="Proteomes" id="UP000480185">
    <property type="component" value="Unassembled WGS sequence"/>
</dbReference>
<name>A0A6G1X7S8_9BACI</name>
<proteinExistence type="predicted"/>